<dbReference type="EMBL" id="BQNB010009409">
    <property type="protein sequence ID" value="GJS63145.1"/>
    <property type="molecule type" value="Genomic_DNA"/>
</dbReference>
<name>A0ABQ4XE42_9ASTR</name>
<sequence length="93" mass="10894">MRKQLKPREDPEGIKGFTDKTNEIDYKMPDKTEQYNSLSDLEKEHTKSVYLRNEDDKRRGVDYVISKILGFYKECLELEPEYITGLDDEGGVT</sequence>
<dbReference type="Proteomes" id="UP001151760">
    <property type="component" value="Unassembled WGS sequence"/>
</dbReference>
<reference evidence="1" key="1">
    <citation type="journal article" date="2022" name="Int. J. Mol. Sci.">
        <title>Draft Genome of Tanacetum Coccineum: Genomic Comparison of Closely Related Tanacetum-Family Plants.</title>
        <authorList>
            <person name="Yamashiro T."/>
            <person name="Shiraishi A."/>
            <person name="Nakayama K."/>
            <person name="Satake H."/>
        </authorList>
    </citation>
    <scope>NUCLEOTIDE SEQUENCE</scope>
</reference>
<organism evidence="1 2">
    <name type="scientific">Tanacetum coccineum</name>
    <dbReference type="NCBI Taxonomy" id="301880"/>
    <lineage>
        <taxon>Eukaryota</taxon>
        <taxon>Viridiplantae</taxon>
        <taxon>Streptophyta</taxon>
        <taxon>Embryophyta</taxon>
        <taxon>Tracheophyta</taxon>
        <taxon>Spermatophyta</taxon>
        <taxon>Magnoliopsida</taxon>
        <taxon>eudicotyledons</taxon>
        <taxon>Gunneridae</taxon>
        <taxon>Pentapetalae</taxon>
        <taxon>asterids</taxon>
        <taxon>campanulids</taxon>
        <taxon>Asterales</taxon>
        <taxon>Asteraceae</taxon>
        <taxon>Asteroideae</taxon>
        <taxon>Anthemideae</taxon>
        <taxon>Anthemidinae</taxon>
        <taxon>Tanacetum</taxon>
    </lineage>
</organism>
<protein>
    <submittedName>
        <fullName evidence="1">Uncharacterized protein</fullName>
    </submittedName>
</protein>
<reference evidence="1" key="2">
    <citation type="submission" date="2022-01" db="EMBL/GenBank/DDBJ databases">
        <authorList>
            <person name="Yamashiro T."/>
            <person name="Shiraishi A."/>
            <person name="Satake H."/>
            <person name="Nakayama K."/>
        </authorList>
    </citation>
    <scope>NUCLEOTIDE SEQUENCE</scope>
</reference>
<keyword evidence="2" id="KW-1185">Reference proteome</keyword>
<evidence type="ECO:0000313" key="1">
    <source>
        <dbReference type="EMBL" id="GJS63145.1"/>
    </source>
</evidence>
<gene>
    <name evidence="1" type="ORF">Tco_0677709</name>
</gene>
<accession>A0ABQ4XE42</accession>
<comment type="caution">
    <text evidence="1">The sequence shown here is derived from an EMBL/GenBank/DDBJ whole genome shotgun (WGS) entry which is preliminary data.</text>
</comment>
<proteinExistence type="predicted"/>
<evidence type="ECO:0000313" key="2">
    <source>
        <dbReference type="Proteomes" id="UP001151760"/>
    </source>
</evidence>